<name>A0A0J9SRW1_PLAV1</name>
<sequence length="157" mass="17128">MELLINHLSPKIFNILILLDKDVDGSSNREQDESHKIVQSQDPKDTVAVQENFAIVDIDNRTDDGMDARVTVSIDESAGDESLGSKVSHAPEIVNAHSCNDTSCTEEEGSQLITNNGNILATLNYISDLIQKNKDNVIKTSIPVGIVLLLGLLFKVN</sequence>
<dbReference type="AlphaFoldDB" id="A0A0J9SRW1"/>
<organism evidence="2 3">
    <name type="scientific">Plasmodium vivax (strain Brazil I)</name>
    <dbReference type="NCBI Taxonomy" id="1033975"/>
    <lineage>
        <taxon>Eukaryota</taxon>
        <taxon>Sar</taxon>
        <taxon>Alveolata</taxon>
        <taxon>Apicomplexa</taxon>
        <taxon>Aconoidasida</taxon>
        <taxon>Haemosporida</taxon>
        <taxon>Plasmodiidae</taxon>
        <taxon>Plasmodium</taxon>
        <taxon>Plasmodium (Plasmodium)</taxon>
    </lineage>
</organism>
<feature type="region of interest" description="Disordered" evidence="1">
    <location>
        <begin position="25"/>
        <end position="44"/>
    </location>
</feature>
<evidence type="ECO:0000313" key="2">
    <source>
        <dbReference type="EMBL" id="KMZ85546.1"/>
    </source>
</evidence>
<dbReference type="Proteomes" id="UP000053327">
    <property type="component" value="Unassembled WGS sequence"/>
</dbReference>
<gene>
    <name evidence="2" type="ORF">PVBG_06392</name>
</gene>
<protein>
    <submittedName>
        <fullName evidence="2">Uncharacterized protein</fullName>
    </submittedName>
</protein>
<accession>A0A0J9SRW1</accession>
<dbReference type="OrthoDB" id="388741at2759"/>
<reference evidence="2 3" key="1">
    <citation type="submission" date="2011-08" db="EMBL/GenBank/DDBJ databases">
        <title>The Genome Sequence of Plasmodium vivax Brazil I.</title>
        <authorList>
            <consortium name="The Broad Institute Genome Sequencing Platform"/>
            <consortium name="The Broad Institute Genome Sequencing Center for Infectious Disease"/>
            <person name="Neafsey D."/>
            <person name="Carlton J."/>
            <person name="Barnwell J."/>
            <person name="Collins W."/>
            <person name="Escalante A."/>
            <person name="Mullikin J."/>
            <person name="Saul A."/>
            <person name="Guigo R."/>
            <person name="Camara F."/>
            <person name="Young S.K."/>
            <person name="Zeng Q."/>
            <person name="Gargeya S."/>
            <person name="Fitzgerald M."/>
            <person name="Haas B."/>
            <person name="Abouelleil A."/>
            <person name="Alvarado L."/>
            <person name="Arachchi H.M."/>
            <person name="Berlin A."/>
            <person name="Brown A."/>
            <person name="Chapman S.B."/>
            <person name="Chen Z."/>
            <person name="Dunbar C."/>
            <person name="Freedman E."/>
            <person name="Gearin G."/>
            <person name="Gellesch M."/>
            <person name="Goldberg J."/>
            <person name="Griggs A."/>
            <person name="Gujja S."/>
            <person name="Heiman D."/>
            <person name="Howarth C."/>
            <person name="Larson L."/>
            <person name="Lui A."/>
            <person name="MacDonald P.J.P."/>
            <person name="Montmayeur A."/>
            <person name="Murphy C."/>
            <person name="Neiman D."/>
            <person name="Pearson M."/>
            <person name="Priest M."/>
            <person name="Roberts A."/>
            <person name="Saif S."/>
            <person name="Shea T."/>
            <person name="Shenoy N."/>
            <person name="Sisk P."/>
            <person name="Stolte C."/>
            <person name="Sykes S."/>
            <person name="Wortman J."/>
            <person name="Nusbaum C."/>
            <person name="Birren B."/>
        </authorList>
    </citation>
    <scope>NUCLEOTIDE SEQUENCE [LARGE SCALE GENOMIC DNA]</scope>
    <source>
        <strain evidence="2 3">Brazil I</strain>
    </source>
</reference>
<dbReference type="EMBL" id="KQ234835">
    <property type="protein sequence ID" value="KMZ85546.1"/>
    <property type="molecule type" value="Genomic_DNA"/>
</dbReference>
<proteinExistence type="predicted"/>
<evidence type="ECO:0000256" key="1">
    <source>
        <dbReference type="SAM" id="MobiDB-lite"/>
    </source>
</evidence>
<evidence type="ECO:0000313" key="3">
    <source>
        <dbReference type="Proteomes" id="UP000053327"/>
    </source>
</evidence>
<feature type="compositionally biased region" description="Basic and acidic residues" evidence="1">
    <location>
        <begin position="25"/>
        <end position="36"/>
    </location>
</feature>